<reference evidence="2 3" key="1">
    <citation type="journal article" date="2010" name="Genome Biol.">
        <title>A first genome assembly of the barley fungal pathogen Pyrenophora teres f. teres.</title>
        <authorList>
            <person name="Ellwood S.R."/>
            <person name="Liu Z."/>
            <person name="Syme R.A."/>
            <person name="Lai Z."/>
            <person name="Hane J.K."/>
            <person name="Keiper F."/>
            <person name="Moffat C.S."/>
            <person name="Oliver R.P."/>
            <person name="Friesen T.L."/>
        </authorList>
    </citation>
    <scope>NUCLEOTIDE SEQUENCE [LARGE SCALE GENOMIC DNA]</scope>
    <source>
        <strain evidence="2 3">0-1</strain>
    </source>
</reference>
<protein>
    <submittedName>
        <fullName evidence="2">Uncharacterized protein</fullName>
    </submittedName>
</protein>
<proteinExistence type="predicted"/>
<dbReference type="KEGG" id="pte:PTT_14042"/>
<dbReference type="OrthoDB" id="10553966at2759"/>
<evidence type="ECO:0000256" key="1">
    <source>
        <dbReference type="SAM" id="MobiDB-lite"/>
    </source>
</evidence>
<dbReference type="EMBL" id="GL535624">
    <property type="protein sequence ID" value="EFQ89610.1"/>
    <property type="molecule type" value="Genomic_DNA"/>
</dbReference>
<keyword evidence="3" id="KW-1185">Reference proteome</keyword>
<dbReference type="Proteomes" id="UP000001067">
    <property type="component" value="Unassembled WGS sequence"/>
</dbReference>
<evidence type="ECO:0000313" key="3">
    <source>
        <dbReference type="Proteomes" id="UP000001067"/>
    </source>
</evidence>
<dbReference type="HOGENOM" id="CLU_051391_0_0_1"/>
<evidence type="ECO:0000313" key="2">
    <source>
        <dbReference type="EMBL" id="EFQ89610.1"/>
    </source>
</evidence>
<accession>E3RXD6</accession>
<sequence>MTAIFGPEASQDLFSASNGHLVTFEDEMESGIVVIVPDINDPTSKTEVASWKSQEPREYKIRIFDNGQPEMGHAPIDKRYLFFRYCCHILRRVWHTTDYNTAIPKAQLLTCLWGATGKYVPHDQMRVFVQELGPEYEPLMENSDAALDGQADPYTLLHAIAEQISIGNKRRRDKQEYIDEKTDEYEDVDEESEDLEDSNEDFLPF</sequence>
<feature type="compositionally biased region" description="Acidic residues" evidence="1">
    <location>
        <begin position="181"/>
        <end position="205"/>
    </location>
</feature>
<name>E3RXD6_PYRTT</name>
<organism evidence="3">
    <name type="scientific">Pyrenophora teres f. teres (strain 0-1)</name>
    <name type="common">Barley net blotch fungus</name>
    <name type="synonym">Drechslera teres f. teres</name>
    <dbReference type="NCBI Taxonomy" id="861557"/>
    <lineage>
        <taxon>Eukaryota</taxon>
        <taxon>Fungi</taxon>
        <taxon>Dikarya</taxon>
        <taxon>Ascomycota</taxon>
        <taxon>Pezizomycotina</taxon>
        <taxon>Dothideomycetes</taxon>
        <taxon>Pleosporomycetidae</taxon>
        <taxon>Pleosporales</taxon>
        <taxon>Pleosporineae</taxon>
        <taxon>Pleosporaceae</taxon>
        <taxon>Pyrenophora</taxon>
    </lineage>
</organism>
<gene>
    <name evidence="2" type="ORF">PTT_14042</name>
</gene>
<feature type="region of interest" description="Disordered" evidence="1">
    <location>
        <begin position="169"/>
        <end position="205"/>
    </location>
</feature>
<dbReference type="AlphaFoldDB" id="E3RXD6"/>